<keyword evidence="4 7" id="KW-0472">Membrane</keyword>
<dbReference type="InParanoid" id="E4ZFQ2"/>
<sequence length="376" mass="41926">MADVNGTLTLVPPPPGYVVNFESPQRQLVIETYTVTVIENILAFLFLSQLFVIIAWVFSSATQAVLLVAWHEGVLGVHTWEISLENYKLYARLIFVSPLVYAPCMACSKAALCLFYRRLNPNRYYQIAVAATLFIDVGAYTGIFFSLLFSCRPIRAGWEPLLAPTAVCINQGAIYIATAVIGIVTDALIISIPIPTIWGLQMPRKQKIGLTAMFGVGSMQVLTLVTSTIRLKVLIPALTSIDQPWVIGEGAMWINIEANLLIICCCLPTVRRFLKHVAPTLIGEDGDNASPRESDSRRKRTWGSMGGRPKRRFDTLMNTIDDSDAKSNVQLEEKTVDSKRRSTREVRINGMRIRGDDGSEEAIFYERTVDVIYENV</sequence>
<evidence type="ECO:0000256" key="3">
    <source>
        <dbReference type="ARBA" id="ARBA00022989"/>
    </source>
</evidence>
<feature type="transmembrane region" description="Helical" evidence="7">
    <location>
        <begin position="169"/>
        <end position="198"/>
    </location>
</feature>
<dbReference type="PANTHER" id="PTHR33048:SF124">
    <property type="entry name" value="INTEGRAL MEMBRANE PROTEIN"/>
    <property type="match status" value="1"/>
</dbReference>
<dbReference type="GO" id="GO:0016020">
    <property type="term" value="C:membrane"/>
    <property type="evidence" value="ECO:0007669"/>
    <property type="project" value="UniProtKB-SubCell"/>
</dbReference>
<evidence type="ECO:0000313" key="9">
    <source>
        <dbReference type="EMBL" id="CBX90122.1"/>
    </source>
</evidence>
<evidence type="ECO:0000256" key="2">
    <source>
        <dbReference type="ARBA" id="ARBA00022692"/>
    </source>
</evidence>
<feature type="transmembrane region" description="Helical" evidence="7">
    <location>
        <begin position="90"/>
        <end position="115"/>
    </location>
</feature>
<dbReference type="HOGENOM" id="CLU_028200_12_0_1"/>
<proteinExistence type="inferred from homology"/>
<dbReference type="Proteomes" id="UP000002668">
    <property type="component" value="Genome"/>
</dbReference>
<dbReference type="Pfam" id="PF20684">
    <property type="entry name" value="Fung_rhodopsin"/>
    <property type="match status" value="1"/>
</dbReference>
<feature type="transmembrane region" description="Helical" evidence="7">
    <location>
        <begin position="210"/>
        <end position="231"/>
    </location>
</feature>
<keyword evidence="2 7" id="KW-0812">Transmembrane</keyword>
<feature type="transmembrane region" description="Helical" evidence="7">
    <location>
        <begin position="251"/>
        <end position="270"/>
    </location>
</feature>
<dbReference type="eggNOG" id="ENOG502SH77">
    <property type="taxonomic scope" value="Eukaryota"/>
</dbReference>
<keyword evidence="10" id="KW-1185">Reference proteome</keyword>
<comment type="similarity">
    <text evidence="5">Belongs to the SAT4 family.</text>
</comment>
<evidence type="ECO:0000256" key="5">
    <source>
        <dbReference type="ARBA" id="ARBA00038359"/>
    </source>
</evidence>
<organism evidence="9 10">
    <name type="scientific">Leptosphaeria maculans (strain JN3 / isolate v23.1.3 / race Av1-4-5-6-7-8)</name>
    <name type="common">Blackleg fungus</name>
    <name type="synonym">Phoma lingam</name>
    <dbReference type="NCBI Taxonomy" id="985895"/>
    <lineage>
        <taxon>Eukaryota</taxon>
        <taxon>Fungi</taxon>
        <taxon>Dikarya</taxon>
        <taxon>Ascomycota</taxon>
        <taxon>Pezizomycotina</taxon>
        <taxon>Dothideomycetes</taxon>
        <taxon>Pleosporomycetidae</taxon>
        <taxon>Pleosporales</taxon>
        <taxon>Pleosporineae</taxon>
        <taxon>Leptosphaeriaceae</taxon>
        <taxon>Plenodomus</taxon>
        <taxon>Plenodomus lingam/Leptosphaeria maculans species complex</taxon>
    </lineage>
</organism>
<evidence type="ECO:0000256" key="7">
    <source>
        <dbReference type="SAM" id="Phobius"/>
    </source>
</evidence>
<dbReference type="OrthoDB" id="5342292at2759"/>
<evidence type="ECO:0000259" key="8">
    <source>
        <dbReference type="Pfam" id="PF20684"/>
    </source>
</evidence>
<dbReference type="EMBL" id="FP929064">
    <property type="protein sequence ID" value="CBX90122.1"/>
    <property type="molecule type" value="Genomic_DNA"/>
</dbReference>
<reference evidence="10" key="1">
    <citation type="journal article" date="2011" name="Nat. Commun.">
        <title>Effector diversification within compartments of the Leptosphaeria maculans genome affected by Repeat-Induced Point mutations.</title>
        <authorList>
            <person name="Rouxel T."/>
            <person name="Grandaubert J."/>
            <person name="Hane J.K."/>
            <person name="Hoede C."/>
            <person name="van de Wouw A.P."/>
            <person name="Couloux A."/>
            <person name="Dominguez V."/>
            <person name="Anthouard V."/>
            <person name="Bally P."/>
            <person name="Bourras S."/>
            <person name="Cozijnsen A.J."/>
            <person name="Ciuffetti L.M."/>
            <person name="Degrave A."/>
            <person name="Dilmaghani A."/>
            <person name="Duret L."/>
            <person name="Fudal I."/>
            <person name="Goodwin S.B."/>
            <person name="Gout L."/>
            <person name="Glaser N."/>
            <person name="Linglin J."/>
            <person name="Kema G.H.J."/>
            <person name="Lapalu N."/>
            <person name="Lawrence C.B."/>
            <person name="May K."/>
            <person name="Meyer M."/>
            <person name="Ollivier B."/>
            <person name="Poulain J."/>
            <person name="Schoch C.L."/>
            <person name="Simon A."/>
            <person name="Spatafora J.W."/>
            <person name="Stachowiak A."/>
            <person name="Turgeon B.G."/>
            <person name="Tyler B.M."/>
            <person name="Vincent D."/>
            <person name="Weissenbach J."/>
            <person name="Amselem J."/>
            <person name="Quesneville H."/>
            <person name="Oliver R.P."/>
            <person name="Wincker P."/>
            <person name="Balesdent M.-H."/>
            <person name="Howlett B.J."/>
        </authorList>
    </citation>
    <scope>NUCLEOTIDE SEQUENCE [LARGE SCALE GENOMIC DNA]</scope>
    <source>
        <strain evidence="10">JN3 / isolate v23.1.3 / race Av1-4-5-6-7-8</strain>
    </source>
</reference>
<accession>E4ZFQ2</accession>
<dbReference type="InterPro" id="IPR049326">
    <property type="entry name" value="Rhodopsin_dom_fungi"/>
</dbReference>
<keyword evidence="3 7" id="KW-1133">Transmembrane helix</keyword>
<comment type="subcellular location">
    <subcellularLocation>
        <location evidence="1">Membrane</location>
        <topology evidence="1">Multi-pass membrane protein</topology>
    </subcellularLocation>
</comment>
<feature type="region of interest" description="Disordered" evidence="6">
    <location>
        <begin position="284"/>
        <end position="309"/>
    </location>
</feature>
<dbReference type="AlphaFoldDB" id="E4ZFQ2"/>
<feature type="domain" description="Rhodopsin" evidence="8">
    <location>
        <begin position="50"/>
        <end position="275"/>
    </location>
</feature>
<feature type="transmembrane region" description="Helical" evidence="7">
    <location>
        <begin position="127"/>
        <end position="149"/>
    </location>
</feature>
<feature type="transmembrane region" description="Helical" evidence="7">
    <location>
        <begin position="41"/>
        <end position="70"/>
    </location>
</feature>
<evidence type="ECO:0000313" key="10">
    <source>
        <dbReference type="Proteomes" id="UP000002668"/>
    </source>
</evidence>
<dbReference type="STRING" id="985895.E4ZFQ2"/>
<dbReference type="VEuPathDB" id="FungiDB:LEMA_P062480.1"/>
<evidence type="ECO:0000256" key="6">
    <source>
        <dbReference type="SAM" id="MobiDB-lite"/>
    </source>
</evidence>
<dbReference type="InterPro" id="IPR052337">
    <property type="entry name" value="SAT4-like"/>
</dbReference>
<dbReference type="OMA" id="PSIWIIV"/>
<dbReference type="PANTHER" id="PTHR33048">
    <property type="entry name" value="PTH11-LIKE INTEGRAL MEMBRANE PROTEIN (AFU_ORTHOLOGUE AFUA_5G11245)"/>
    <property type="match status" value="1"/>
</dbReference>
<gene>
    <name evidence="9" type="ORF">LEMA_P062480.1</name>
</gene>
<name>E4ZFQ2_LEPMJ</name>
<evidence type="ECO:0000256" key="4">
    <source>
        <dbReference type="ARBA" id="ARBA00023136"/>
    </source>
</evidence>
<protein>
    <recommendedName>
        <fullName evidence="8">Rhodopsin domain-containing protein</fullName>
    </recommendedName>
</protein>
<evidence type="ECO:0000256" key="1">
    <source>
        <dbReference type="ARBA" id="ARBA00004141"/>
    </source>
</evidence>